<dbReference type="Pfam" id="PF09808">
    <property type="entry name" value="SNAPC1"/>
    <property type="match status" value="1"/>
</dbReference>
<sequence>MVGAKPAKDVLEPIYTGMRKDIVELYKRFQEGNTARIAHFRTVFRSMHFEKIFAGRLDPGEHVEFTERLLQMAASYMHPFPTAAPSVFTERVPVDCHHTTQLAAVAGNPDEPQPRELLERIFGVYLTYSLYFLQPSDYVVPIRVTPVQMIEMTRLQRELIHENHLDTVATLLKLHAYKAFVLAPFASSYDYVTHRRFELSEDELLQLQVLSEVNPAVNFTSQLERIKAAMQSSLEALSSPPKESNSSENTRSDIRNRAYSGKVQHSRNRRYADPEMVPGAYTEIKETKVTALNSNEVSAASTSAATQEPEDPQLDQTADQSDQDEADLLRMINDEESASESSPTKRKRAGNRPTPVKIKRPTIEDKKLKERLRVSITPTALTKANNRLMERLRRSTRGEDSME</sequence>
<evidence type="ECO:0000313" key="3">
    <source>
        <dbReference type="Proteomes" id="UP001177023"/>
    </source>
</evidence>
<dbReference type="EMBL" id="CATQJA010002651">
    <property type="protein sequence ID" value="CAJ0577654.1"/>
    <property type="molecule type" value="Genomic_DNA"/>
</dbReference>
<name>A0AA36G9P4_9BILA</name>
<protein>
    <recommendedName>
        <fullName evidence="4">snRNA-activating protein complex subunit 1</fullName>
    </recommendedName>
</protein>
<evidence type="ECO:0000256" key="1">
    <source>
        <dbReference type="SAM" id="MobiDB-lite"/>
    </source>
</evidence>
<feature type="compositionally biased region" description="Polar residues" evidence="1">
    <location>
        <begin position="296"/>
        <end position="306"/>
    </location>
</feature>
<accession>A0AA36G9P4</accession>
<evidence type="ECO:0000313" key="2">
    <source>
        <dbReference type="EMBL" id="CAJ0577654.1"/>
    </source>
</evidence>
<keyword evidence="3" id="KW-1185">Reference proteome</keyword>
<feature type="region of interest" description="Disordered" evidence="1">
    <location>
        <begin position="234"/>
        <end position="277"/>
    </location>
</feature>
<dbReference type="Proteomes" id="UP001177023">
    <property type="component" value="Unassembled WGS sequence"/>
</dbReference>
<dbReference type="InterPro" id="IPR019188">
    <property type="entry name" value="SNAPC1"/>
</dbReference>
<dbReference type="PANTHER" id="PTHR15131:SF3">
    <property type="entry name" value="SNRNA-ACTIVATING PROTEIN COMPLEX SUBUNIT 1"/>
    <property type="match status" value="1"/>
</dbReference>
<evidence type="ECO:0008006" key="4">
    <source>
        <dbReference type="Google" id="ProtNLM"/>
    </source>
</evidence>
<feature type="compositionally biased region" description="Low complexity" evidence="1">
    <location>
        <begin position="238"/>
        <end position="249"/>
    </location>
</feature>
<feature type="non-terminal residue" evidence="2">
    <location>
        <position position="1"/>
    </location>
</feature>
<organism evidence="2 3">
    <name type="scientific">Mesorhabditis spiculigera</name>
    <dbReference type="NCBI Taxonomy" id="96644"/>
    <lineage>
        <taxon>Eukaryota</taxon>
        <taxon>Metazoa</taxon>
        <taxon>Ecdysozoa</taxon>
        <taxon>Nematoda</taxon>
        <taxon>Chromadorea</taxon>
        <taxon>Rhabditida</taxon>
        <taxon>Rhabditina</taxon>
        <taxon>Rhabditomorpha</taxon>
        <taxon>Rhabditoidea</taxon>
        <taxon>Rhabditidae</taxon>
        <taxon>Mesorhabditinae</taxon>
        <taxon>Mesorhabditis</taxon>
    </lineage>
</organism>
<gene>
    <name evidence="2" type="ORF">MSPICULIGERA_LOCUS15923</name>
</gene>
<dbReference type="AlphaFoldDB" id="A0AA36G9P4"/>
<dbReference type="PANTHER" id="PTHR15131">
    <property type="entry name" value="SMALL NUCLEAR RNA ACTIVATING COMPLEX, POLYPEPTIDE 1"/>
    <property type="match status" value="1"/>
</dbReference>
<comment type="caution">
    <text evidence="2">The sequence shown here is derived from an EMBL/GenBank/DDBJ whole genome shotgun (WGS) entry which is preliminary data.</text>
</comment>
<proteinExistence type="predicted"/>
<dbReference type="GO" id="GO:0042796">
    <property type="term" value="P:snRNA transcription by RNA polymerase III"/>
    <property type="evidence" value="ECO:0007669"/>
    <property type="project" value="TreeGrafter"/>
</dbReference>
<dbReference type="GO" id="GO:0019185">
    <property type="term" value="C:snRNA-activating protein complex"/>
    <property type="evidence" value="ECO:0007669"/>
    <property type="project" value="TreeGrafter"/>
</dbReference>
<feature type="region of interest" description="Disordered" evidence="1">
    <location>
        <begin position="296"/>
        <end position="365"/>
    </location>
</feature>
<dbReference type="GO" id="GO:0042795">
    <property type="term" value="P:snRNA transcription by RNA polymerase II"/>
    <property type="evidence" value="ECO:0007669"/>
    <property type="project" value="TreeGrafter"/>
</dbReference>
<dbReference type="GO" id="GO:0043565">
    <property type="term" value="F:sequence-specific DNA binding"/>
    <property type="evidence" value="ECO:0007669"/>
    <property type="project" value="TreeGrafter"/>
</dbReference>
<reference evidence="2" key="1">
    <citation type="submission" date="2023-06" db="EMBL/GenBank/DDBJ databases">
        <authorList>
            <person name="Delattre M."/>
        </authorList>
    </citation>
    <scope>NUCLEOTIDE SEQUENCE</scope>
    <source>
        <strain evidence="2">AF72</strain>
    </source>
</reference>